<name>A0ABS5JYM7_9BACT</name>
<feature type="chain" id="PRO_5045678405" description="Lipoprotein" evidence="1">
    <location>
        <begin position="21"/>
        <end position="298"/>
    </location>
</feature>
<dbReference type="PROSITE" id="PS51257">
    <property type="entry name" value="PROKAR_LIPOPROTEIN"/>
    <property type="match status" value="1"/>
</dbReference>
<protein>
    <recommendedName>
        <fullName evidence="4">Lipoprotein</fullName>
    </recommendedName>
</protein>
<keyword evidence="1" id="KW-0732">Signal</keyword>
<sequence length="298" mass="34431">MFRLAKAVFLFIIGSLVVFSSCEVSKEDVAPEDNKDGDNTPKETIYIDLDNAQQHDLKYISLHTYGEEPSIRGSLQNSTQFIAIPTLHKEEANATISFELNYYGSQNYGYWEDMKETYSYVANPPAVEVKVKIEDCENDNVLLGIDDDEFKHVMVNSVTFGRSEWTNYVKISSDDKEDMIPEGTTYKSYYMKQWYNQVEFFKKYAEDALFEIIDNHSEERTDITNNYISHHYVSANQDSLNNLQQSFYEICKSGKAYELSGTMHVKLTEFNDNVKADELYYKDIPVSDQDASYPLVIK</sequence>
<evidence type="ECO:0008006" key="4">
    <source>
        <dbReference type="Google" id="ProtNLM"/>
    </source>
</evidence>
<evidence type="ECO:0000313" key="2">
    <source>
        <dbReference type="EMBL" id="MBS2100015.1"/>
    </source>
</evidence>
<organism evidence="2 3">
    <name type="scientific">Carboxylicivirga linearis</name>
    <dbReference type="NCBI Taxonomy" id="1628157"/>
    <lineage>
        <taxon>Bacteria</taxon>
        <taxon>Pseudomonadati</taxon>
        <taxon>Bacteroidota</taxon>
        <taxon>Bacteroidia</taxon>
        <taxon>Marinilabiliales</taxon>
        <taxon>Marinilabiliaceae</taxon>
        <taxon>Carboxylicivirga</taxon>
    </lineage>
</organism>
<keyword evidence="3" id="KW-1185">Reference proteome</keyword>
<dbReference type="RefSeq" id="WP_212217256.1">
    <property type="nucleotide sequence ID" value="NZ_JAGUCO010000017.1"/>
</dbReference>
<dbReference type="EMBL" id="JAGUCO010000017">
    <property type="protein sequence ID" value="MBS2100015.1"/>
    <property type="molecule type" value="Genomic_DNA"/>
</dbReference>
<gene>
    <name evidence="2" type="ORF">KEM10_17140</name>
</gene>
<proteinExistence type="predicted"/>
<evidence type="ECO:0000256" key="1">
    <source>
        <dbReference type="SAM" id="SignalP"/>
    </source>
</evidence>
<dbReference type="Proteomes" id="UP000708576">
    <property type="component" value="Unassembled WGS sequence"/>
</dbReference>
<reference evidence="2 3" key="1">
    <citation type="journal article" date="2015" name="Int. J. Syst. Evol. Microbiol.">
        <title>Carboxylicivirga linearis sp. nov., isolated from a sea cucumber culture pond.</title>
        <authorList>
            <person name="Wang F.Q."/>
            <person name="Zhou Y.X."/>
            <person name="Lin X.Z."/>
            <person name="Chen G.J."/>
            <person name="Du Z.J."/>
        </authorList>
    </citation>
    <scope>NUCLEOTIDE SEQUENCE [LARGE SCALE GENOMIC DNA]</scope>
    <source>
        <strain evidence="2 3">FB218</strain>
    </source>
</reference>
<evidence type="ECO:0000313" key="3">
    <source>
        <dbReference type="Proteomes" id="UP000708576"/>
    </source>
</evidence>
<accession>A0ABS5JYM7</accession>
<feature type="signal peptide" evidence="1">
    <location>
        <begin position="1"/>
        <end position="20"/>
    </location>
</feature>
<comment type="caution">
    <text evidence="2">The sequence shown here is derived from an EMBL/GenBank/DDBJ whole genome shotgun (WGS) entry which is preliminary data.</text>
</comment>